<dbReference type="RefSeq" id="WP_058932618.1">
    <property type="nucleotide sequence ID" value="NZ_CP013747.1"/>
</dbReference>
<feature type="domain" description="FAD-binding" evidence="2">
    <location>
        <begin position="9"/>
        <end position="351"/>
    </location>
</feature>
<dbReference type="Gene3D" id="3.50.50.60">
    <property type="entry name" value="FAD/NAD(P)-binding domain"/>
    <property type="match status" value="1"/>
</dbReference>
<dbReference type="Proteomes" id="UP000065151">
    <property type="component" value="Chromosome"/>
</dbReference>
<dbReference type="GO" id="GO:0008688">
    <property type="term" value="F:3-(3-hydroxyphenyl)propionate hydroxylase activity"/>
    <property type="evidence" value="ECO:0007669"/>
    <property type="project" value="TreeGrafter"/>
</dbReference>
<evidence type="ECO:0000259" key="2">
    <source>
        <dbReference type="Pfam" id="PF01494"/>
    </source>
</evidence>
<dbReference type="InterPro" id="IPR002938">
    <property type="entry name" value="FAD-bd"/>
</dbReference>
<dbReference type="NCBIfam" id="NF004829">
    <property type="entry name" value="PRK06183.1-3"/>
    <property type="match status" value="1"/>
</dbReference>
<organism evidence="3">
    <name type="scientific">Pseudarthrobacter sulfonivorans</name>
    <dbReference type="NCBI Taxonomy" id="121292"/>
    <lineage>
        <taxon>Bacteria</taxon>
        <taxon>Bacillati</taxon>
        <taxon>Actinomycetota</taxon>
        <taxon>Actinomycetes</taxon>
        <taxon>Micrococcales</taxon>
        <taxon>Micrococcaceae</taxon>
        <taxon>Pseudarthrobacter</taxon>
    </lineage>
</organism>
<dbReference type="GO" id="GO:0071949">
    <property type="term" value="F:FAD binding"/>
    <property type="evidence" value="ECO:0007669"/>
    <property type="project" value="InterPro"/>
</dbReference>
<reference evidence="3 4" key="1">
    <citation type="submission" date="2015-12" db="EMBL/GenBank/DDBJ databases">
        <authorList>
            <person name="Shamseldin A."/>
            <person name="Moawad H."/>
            <person name="Abd El-Rahim W.M."/>
            <person name="Sadowsky M.J."/>
        </authorList>
    </citation>
    <scope>NUCLEOTIDE SEQUENCE [LARGE SCALE GENOMIC DNA]</scope>
    <source>
        <strain evidence="3 4">Ar51</strain>
    </source>
</reference>
<protein>
    <submittedName>
        <fullName evidence="3">3-(3-hydroxyphenyl)propionate hydroxylase</fullName>
    </submittedName>
</protein>
<keyword evidence="1" id="KW-0560">Oxidoreductase</keyword>
<dbReference type="PANTHER" id="PTHR43476:SF3">
    <property type="entry name" value="FAD-BINDING MONOOXYGENASE"/>
    <property type="match status" value="1"/>
</dbReference>
<proteinExistence type="predicted"/>
<dbReference type="STRING" id="121292.AU252_22600"/>
<dbReference type="KEGG" id="psul:AU252_22600"/>
<dbReference type="Gene3D" id="3.30.9.10">
    <property type="entry name" value="D-Amino Acid Oxidase, subunit A, domain 2"/>
    <property type="match status" value="1"/>
</dbReference>
<accession>A0A0U3PDP4</accession>
<evidence type="ECO:0000256" key="1">
    <source>
        <dbReference type="ARBA" id="ARBA00023002"/>
    </source>
</evidence>
<dbReference type="EMBL" id="CP013747">
    <property type="protein sequence ID" value="ALV43616.1"/>
    <property type="molecule type" value="Genomic_DNA"/>
</dbReference>
<dbReference type="InterPro" id="IPR050631">
    <property type="entry name" value="PheA/TfdB_FAD_monoxygenase"/>
</dbReference>
<dbReference type="PRINTS" id="PR00420">
    <property type="entry name" value="RNGMNOXGNASE"/>
</dbReference>
<dbReference type="AlphaFoldDB" id="A0A0U3PDP4"/>
<dbReference type="GO" id="GO:0019622">
    <property type="term" value="P:3-(3-hydroxy)phenylpropionate catabolic process"/>
    <property type="evidence" value="ECO:0007669"/>
    <property type="project" value="TreeGrafter"/>
</dbReference>
<dbReference type="InterPro" id="IPR036188">
    <property type="entry name" value="FAD/NAD-bd_sf"/>
</dbReference>
<gene>
    <name evidence="3" type="ORF">AU252_22600</name>
</gene>
<sequence length="515" mass="55772">MSAQNDSAVPVVVVGAGPSGLAVATLLGQYGVECLILDRWEGVYPLPRAVHLDDEVYRILNRLGVATQFAGLSRPARGLRLLTPGHRLIAEFQRSADGGAHGYPQANMFDQPELEQLMRNNLRIMPTVTLRGNVDVLGVTQDDAAARVEFTDRVTGARESVRTSYVLGCDGANSVVRGAIGAEMEDLGFEQRWLVIDIDTSAPLNQWEGVHQLCDSRRAGTYMRVGEVRYRWEFRLLPGETAADFATMDTLHPLIRPWTGDVPVDDLRVIRVADYTFRAQVANKWRDRRVLLLGDAAHLSPPFIGQGMGAGLRDAMNLAWKLAGVLAGDLPATALASYQTERKRHARRTITLAKLVGLTMTAGGRVGNALRRFLASGLHLVTGLPAWSGTAILPCSGTRLSALARTSAVGRPCPNAPTSRTPDADRFDDIAGNGFALVALTITPEERKRILHKGAAPAVPGPGSELHQWLVRHRVAAAVVRPDRTVMFTSDSVSGSLTRLPSFHAATANAGRTER</sequence>
<dbReference type="Pfam" id="PF01494">
    <property type="entry name" value="FAD_binding_3"/>
    <property type="match status" value="1"/>
</dbReference>
<dbReference type="SUPFAM" id="SSF51905">
    <property type="entry name" value="FAD/NAD(P)-binding domain"/>
    <property type="match status" value="1"/>
</dbReference>
<evidence type="ECO:0000313" key="4">
    <source>
        <dbReference type="Proteomes" id="UP000065151"/>
    </source>
</evidence>
<dbReference type="PANTHER" id="PTHR43476">
    <property type="entry name" value="3-(3-HYDROXY-PHENYL)PROPIONATE/3-HYDROXYCINNAMIC ACID HYDROXYLASE"/>
    <property type="match status" value="1"/>
</dbReference>
<evidence type="ECO:0000313" key="3">
    <source>
        <dbReference type="EMBL" id="ALV43616.1"/>
    </source>
</evidence>
<name>A0A0U3PDP4_9MICC</name>